<keyword evidence="4 5" id="KW-0472">Membrane</keyword>
<evidence type="ECO:0000256" key="5">
    <source>
        <dbReference type="SAM" id="Phobius"/>
    </source>
</evidence>
<dbReference type="PROSITE" id="PS51380">
    <property type="entry name" value="EXS"/>
    <property type="match status" value="1"/>
</dbReference>
<dbReference type="eggNOG" id="KOG1162">
    <property type="taxonomic scope" value="Eukaryota"/>
</dbReference>
<evidence type="ECO:0000256" key="1">
    <source>
        <dbReference type="ARBA" id="ARBA00004141"/>
    </source>
</evidence>
<dbReference type="HOGENOM" id="CLU_1491497_0_0_1"/>
<protein>
    <recommendedName>
        <fullName evidence="6">EXS domain-containing protein</fullName>
    </recommendedName>
</protein>
<dbReference type="PANTHER" id="PTHR10783:SF103">
    <property type="entry name" value="SOLUTE CARRIER FAMILY 53 MEMBER 1"/>
    <property type="match status" value="1"/>
</dbReference>
<feature type="non-terminal residue" evidence="7">
    <location>
        <position position="181"/>
    </location>
</feature>
<name>D8TC25_SELML</name>
<organism evidence="8">
    <name type="scientific">Selaginella moellendorffii</name>
    <name type="common">Spikemoss</name>
    <dbReference type="NCBI Taxonomy" id="88036"/>
    <lineage>
        <taxon>Eukaryota</taxon>
        <taxon>Viridiplantae</taxon>
        <taxon>Streptophyta</taxon>
        <taxon>Embryophyta</taxon>
        <taxon>Tracheophyta</taxon>
        <taxon>Lycopodiopsida</taxon>
        <taxon>Selaginellales</taxon>
        <taxon>Selaginellaceae</taxon>
        <taxon>Selaginella</taxon>
    </lineage>
</organism>
<dbReference type="Gramene" id="EFJ05803">
    <property type="protein sequence ID" value="EFJ05803"/>
    <property type="gene ID" value="SELMODRAFT_449028"/>
</dbReference>
<keyword evidence="3 5" id="KW-1133">Transmembrane helix</keyword>
<evidence type="ECO:0000256" key="3">
    <source>
        <dbReference type="ARBA" id="ARBA00022989"/>
    </source>
</evidence>
<dbReference type="Proteomes" id="UP000001514">
    <property type="component" value="Unassembled WGS sequence"/>
</dbReference>
<dbReference type="KEGG" id="smo:SELMODRAFT_449028"/>
<dbReference type="InterPro" id="IPR004342">
    <property type="entry name" value="EXS_C"/>
</dbReference>
<proteinExistence type="predicted"/>
<dbReference type="EMBL" id="GL377714">
    <property type="protein sequence ID" value="EFJ05803.1"/>
    <property type="molecule type" value="Genomic_DNA"/>
</dbReference>
<reference evidence="7 8" key="1">
    <citation type="journal article" date="2011" name="Science">
        <title>The Selaginella genome identifies genetic changes associated with the evolution of vascular plants.</title>
        <authorList>
            <person name="Banks J.A."/>
            <person name="Nishiyama T."/>
            <person name="Hasebe M."/>
            <person name="Bowman J.L."/>
            <person name="Gribskov M."/>
            <person name="dePamphilis C."/>
            <person name="Albert V.A."/>
            <person name="Aono N."/>
            <person name="Aoyama T."/>
            <person name="Ambrose B.A."/>
            <person name="Ashton N.W."/>
            <person name="Axtell M.J."/>
            <person name="Barker E."/>
            <person name="Barker M.S."/>
            <person name="Bennetzen J.L."/>
            <person name="Bonawitz N.D."/>
            <person name="Chapple C."/>
            <person name="Cheng C."/>
            <person name="Correa L.G."/>
            <person name="Dacre M."/>
            <person name="DeBarry J."/>
            <person name="Dreyer I."/>
            <person name="Elias M."/>
            <person name="Engstrom E.M."/>
            <person name="Estelle M."/>
            <person name="Feng L."/>
            <person name="Finet C."/>
            <person name="Floyd S.K."/>
            <person name="Frommer W.B."/>
            <person name="Fujita T."/>
            <person name="Gramzow L."/>
            <person name="Gutensohn M."/>
            <person name="Harholt J."/>
            <person name="Hattori M."/>
            <person name="Heyl A."/>
            <person name="Hirai T."/>
            <person name="Hiwatashi Y."/>
            <person name="Ishikawa M."/>
            <person name="Iwata M."/>
            <person name="Karol K.G."/>
            <person name="Koehler B."/>
            <person name="Kolukisaoglu U."/>
            <person name="Kubo M."/>
            <person name="Kurata T."/>
            <person name="Lalonde S."/>
            <person name="Li K."/>
            <person name="Li Y."/>
            <person name="Litt A."/>
            <person name="Lyons E."/>
            <person name="Manning G."/>
            <person name="Maruyama T."/>
            <person name="Michael T.P."/>
            <person name="Mikami K."/>
            <person name="Miyazaki S."/>
            <person name="Morinaga S."/>
            <person name="Murata T."/>
            <person name="Mueller-Roeber B."/>
            <person name="Nelson D.R."/>
            <person name="Obara M."/>
            <person name="Oguri Y."/>
            <person name="Olmstead R.G."/>
            <person name="Onodera N."/>
            <person name="Petersen B.L."/>
            <person name="Pils B."/>
            <person name="Prigge M."/>
            <person name="Rensing S.A."/>
            <person name="Riano-Pachon D.M."/>
            <person name="Roberts A.W."/>
            <person name="Sato Y."/>
            <person name="Scheller H.V."/>
            <person name="Schulz B."/>
            <person name="Schulz C."/>
            <person name="Shakirov E.V."/>
            <person name="Shibagaki N."/>
            <person name="Shinohara N."/>
            <person name="Shippen D.E."/>
            <person name="Soerensen I."/>
            <person name="Sotooka R."/>
            <person name="Sugimoto N."/>
            <person name="Sugita M."/>
            <person name="Sumikawa N."/>
            <person name="Tanurdzic M."/>
            <person name="Theissen G."/>
            <person name="Ulvskov P."/>
            <person name="Wakazuki S."/>
            <person name="Weng J.K."/>
            <person name="Willats W.W."/>
            <person name="Wipf D."/>
            <person name="Wolf P.G."/>
            <person name="Yang L."/>
            <person name="Zimmer A.D."/>
            <person name="Zhu Q."/>
            <person name="Mitros T."/>
            <person name="Hellsten U."/>
            <person name="Loque D."/>
            <person name="Otillar R."/>
            <person name="Salamov A."/>
            <person name="Schmutz J."/>
            <person name="Shapiro H."/>
            <person name="Lindquist E."/>
            <person name="Lucas S."/>
            <person name="Rokhsar D."/>
            <person name="Grigoriev I.V."/>
        </authorList>
    </citation>
    <scope>NUCLEOTIDE SEQUENCE [LARGE SCALE GENOMIC DNA]</scope>
</reference>
<evidence type="ECO:0000313" key="8">
    <source>
        <dbReference type="Proteomes" id="UP000001514"/>
    </source>
</evidence>
<dbReference type="GO" id="GO:0016020">
    <property type="term" value="C:membrane"/>
    <property type="evidence" value="ECO:0007669"/>
    <property type="project" value="UniProtKB-SubCell"/>
</dbReference>
<feature type="domain" description="EXS" evidence="6">
    <location>
        <begin position="6"/>
        <end position="181"/>
    </location>
</feature>
<evidence type="ECO:0000259" key="6">
    <source>
        <dbReference type="PROSITE" id="PS51380"/>
    </source>
</evidence>
<accession>D8TC25</accession>
<evidence type="ECO:0000313" key="7">
    <source>
        <dbReference type="EMBL" id="EFJ05803.1"/>
    </source>
</evidence>
<feature type="transmembrane region" description="Helical" evidence="5">
    <location>
        <begin position="116"/>
        <end position="137"/>
    </location>
</feature>
<dbReference type="AlphaFoldDB" id="D8TC25"/>
<evidence type="ECO:0000256" key="2">
    <source>
        <dbReference type="ARBA" id="ARBA00022692"/>
    </source>
</evidence>
<dbReference type="Pfam" id="PF03124">
    <property type="entry name" value="EXS"/>
    <property type="match status" value="1"/>
</dbReference>
<dbReference type="InParanoid" id="D8TC25"/>
<dbReference type="OMA" id="FMFAFLE"/>
<sequence length="181" mass="21220">MEAVFWLATLQSASLLHISVPCFCFRSGGEFSRKWHDGDQVQLANAAKYLCGMLSLMAKFAYARTGSTLWFVSFIVISLCTTMYQLYWDLVMDWGLLQRRSRNPWLRDELILTKKAIYIASMVVNSFLRFAWLHSFLSFRAGTDQQVVQFMFAFLEVLRRGLWNFFRLENEHSRMTKTIPL</sequence>
<comment type="subcellular location">
    <subcellularLocation>
        <location evidence="1">Membrane</location>
        <topology evidence="1">Multi-pass membrane protein</topology>
    </subcellularLocation>
</comment>
<feature type="transmembrane region" description="Helical" evidence="5">
    <location>
        <begin position="69"/>
        <end position="87"/>
    </location>
</feature>
<evidence type="ECO:0000256" key="4">
    <source>
        <dbReference type="ARBA" id="ARBA00023136"/>
    </source>
</evidence>
<keyword evidence="2 5" id="KW-0812">Transmembrane</keyword>
<keyword evidence="8" id="KW-1185">Reference proteome</keyword>
<dbReference type="PANTHER" id="PTHR10783">
    <property type="entry name" value="XENOTROPIC AND POLYTROPIC RETROVIRUS RECEPTOR 1-RELATED"/>
    <property type="match status" value="1"/>
</dbReference>
<gene>
    <name evidence="7" type="ORF">SELMODRAFT_449028</name>
</gene>